<dbReference type="GO" id="GO:0016788">
    <property type="term" value="F:hydrolase activity, acting on ester bonds"/>
    <property type="evidence" value="ECO:0007669"/>
    <property type="project" value="InterPro"/>
</dbReference>
<keyword evidence="3" id="KW-0732">Signal</keyword>
<evidence type="ECO:0000256" key="1">
    <source>
        <dbReference type="ARBA" id="ARBA00008668"/>
    </source>
</evidence>
<sequence>MISLLVSNALVAAGVLAAPTIFLAGDSTMTAKGNNDGTAGWGLFLNNYTTLAIENDAVAGRSARSFTREGRFTTMAANVKSGDFVVIEFGHNDGGTLSSTSDNGRTDCSPLTYLSGVVETVQTYYTYLVNAAKLFQAKGANVIISSATPNNVWETGTFTYSSSRFVTYASDAAKAVGATFADHGLYTAQLYKNAGATTVSSYYPHDHTHTSPEGAKVVARAFTLAVKATDSSLKDYM</sequence>
<evidence type="ECO:0000313" key="4">
    <source>
        <dbReference type="EMBL" id="KAF2661062.1"/>
    </source>
</evidence>
<feature type="signal peptide" evidence="3">
    <location>
        <begin position="1"/>
        <end position="17"/>
    </location>
</feature>
<keyword evidence="5" id="KW-1185">Reference proteome</keyword>
<accession>A0A6A6TMT9</accession>
<dbReference type="EMBL" id="MU004296">
    <property type="protein sequence ID" value="KAF2661062.1"/>
    <property type="molecule type" value="Genomic_DNA"/>
</dbReference>
<proteinExistence type="inferred from homology"/>
<evidence type="ECO:0000256" key="2">
    <source>
        <dbReference type="ARBA" id="ARBA00022801"/>
    </source>
</evidence>
<dbReference type="Gene3D" id="3.40.50.1110">
    <property type="entry name" value="SGNH hydrolase"/>
    <property type="match status" value="1"/>
</dbReference>
<name>A0A6A6TMT9_9PLEO</name>
<keyword evidence="2" id="KW-0378">Hydrolase</keyword>
<dbReference type="InterPro" id="IPR001087">
    <property type="entry name" value="GDSL"/>
</dbReference>
<dbReference type="PANTHER" id="PTHR43695:SF1">
    <property type="entry name" value="RHAMNOGALACTURONAN ACETYLESTERASE"/>
    <property type="match status" value="1"/>
</dbReference>
<evidence type="ECO:0000313" key="5">
    <source>
        <dbReference type="Proteomes" id="UP000799324"/>
    </source>
</evidence>
<dbReference type="OrthoDB" id="2141316at2759"/>
<dbReference type="Proteomes" id="UP000799324">
    <property type="component" value="Unassembled WGS sequence"/>
</dbReference>
<dbReference type="AlphaFoldDB" id="A0A6A6TMT9"/>
<organism evidence="4 5">
    <name type="scientific">Lophiostoma macrostomum CBS 122681</name>
    <dbReference type="NCBI Taxonomy" id="1314788"/>
    <lineage>
        <taxon>Eukaryota</taxon>
        <taxon>Fungi</taxon>
        <taxon>Dikarya</taxon>
        <taxon>Ascomycota</taxon>
        <taxon>Pezizomycotina</taxon>
        <taxon>Dothideomycetes</taxon>
        <taxon>Pleosporomycetidae</taxon>
        <taxon>Pleosporales</taxon>
        <taxon>Lophiostomataceae</taxon>
        <taxon>Lophiostoma</taxon>
    </lineage>
</organism>
<gene>
    <name evidence="4" type="ORF">K491DRAFT_750883</name>
</gene>
<comment type="similarity">
    <text evidence="1">Belongs to the 'GDSL' lipolytic enzyme family.</text>
</comment>
<dbReference type="SUPFAM" id="SSF52266">
    <property type="entry name" value="SGNH hydrolase"/>
    <property type="match status" value="1"/>
</dbReference>
<dbReference type="InterPro" id="IPR036514">
    <property type="entry name" value="SGNH_hydro_sf"/>
</dbReference>
<dbReference type="PANTHER" id="PTHR43695">
    <property type="entry name" value="PUTATIVE (AFU_ORTHOLOGUE AFUA_2G17250)-RELATED"/>
    <property type="match status" value="1"/>
</dbReference>
<dbReference type="Pfam" id="PF00657">
    <property type="entry name" value="Lipase_GDSL"/>
    <property type="match status" value="1"/>
</dbReference>
<evidence type="ECO:0000256" key="3">
    <source>
        <dbReference type="SAM" id="SignalP"/>
    </source>
</evidence>
<dbReference type="InterPro" id="IPR037459">
    <property type="entry name" value="RhgT-like"/>
</dbReference>
<feature type="chain" id="PRO_5025489793" evidence="3">
    <location>
        <begin position="18"/>
        <end position="237"/>
    </location>
</feature>
<reference evidence="4" key="1">
    <citation type="journal article" date="2020" name="Stud. Mycol.">
        <title>101 Dothideomycetes genomes: a test case for predicting lifestyles and emergence of pathogens.</title>
        <authorList>
            <person name="Haridas S."/>
            <person name="Albert R."/>
            <person name="Binder M."/>
            <person name="Bloem J."/>
            <person name="Labutti K."/>
            <person name="Salamov A."/>
            <person name="Andreopoulos B."/>
            <person name="Baker S."/>
            <person name="Barry K."/>
            <person name="Bills G."/>
            <person name="Bluhm B."/>
            <person name="Cannon C."/>
            <person name="Castanera R."/>
            <person name="Culley D."/>
            <person name="Daum C."/>
            <person name="Ezra D."/>
            <person name="Gonzalez J."/>
            <person name="Henrissat B."/>
            <person name="Kuo A."/>
            <person name="Liang C."/>
            <person name="Lipzen A."/>
            <person name="Lutzoni F."/>
            <person name="Magnuson J."/>
            <person name="Mondo S."/>
            <person name="Nolan M."/>
            <person name="Ohm R."/>
            <person name="Pangilinan J."/>
            <person name="Park H.-J."/>
            <person name="Ramirez L."/>
            <person name="Alfaro M."/>
            <person name="Sun H."/>
            <person name="Tritt A."/>
            <person name="Yoshinaga Y."/>
            <person name="Zwiers L.-H."/>
            <person name="Turgeon B."/>
            <person name="Goodwin S."/>
            <person name="Spatafora J."/>
            <person name="Crous P."/>
            <person name="Grigoriev I."/>
        </authorList>
    </citation>
    <scope>NUCLEOTIDE SEQUENCE</scope>
    <source>
        <strain evidence="4">CBS 122681</strain>
    </source>
</reference>
<protein>
    <submittedName>
        <fullName evidence="4">Carbohydrate esterase family 12 protein</fullName>
    </submittedName>
</protein>